<accession>A0A7J9SHZ2</accession>
<keyword evidence="3" id="KW-1185">Reference proteome</keyword>
<dbReference type="EMBL" id="JACKXD010000002">
    <property type="protein sequence ID" value="MBB6645749.1"/>
    <property type="molecule type" value="Genomic_DNA"/>
</dbReference>
<comment type="caution">
    <text evidence="2">The sequence shown here is derived from an EMBL/GenBank/DDBJ whole genome shotgun (WGS) entry which is preliminary data.</text>
</comment>
<feature type="domain" description="DUF5615" evidence="1">
    <location>
        <begin position="1"/>
        <end position="49"/>
    </location>
</feature>
<evidence type="ECO:0000313" key="2">
    <source>
        <dbReference type="EMBL" id="MBB6645749.1"/>
    </source>
</evidence>
<organism evidence="2 3">
    <name type="scientific">Halobellus ruber</name>
    <dbReference type="NCBI Taxonomy" id="2761102"/>
    <lineage>
        <taxon>Archaea</taxon>
        <taxon>Methanobacteriati</taxon>
        <taxon>Methanobacteriota</taxon>
        <taxon>Stenosarchaea group</taxon>
        <taxon>Halobacteria</taxon>
        <taxon>Halobacteriales</taxon>
        <taxon>Haloferacaceae</taxon>
        <taxon>Halobellus</taxon>
    </lineage>
</organism>
<dbReference type="RefSeq" id="WP_185192128.1">
    <property type="nucleotide sequence ID" value="NZ_JACKXD010000002.1"/>
</dbReference>
<evidence type="ECO:0000313" key="3">
    <source>
        <dbReference type="Proteomes" id="UP000546257"/>
    </source>
</evidence>
<dbReference type="Pfam" id="PF18480">
    <property type="entry name" value="DUF5615"/>
    <property type="match status" value="1"/>
</dbReference>
<name>A0A7J9SHZ2_9EURY</name>
<sequence length="53" mass="5755">MQLLADENVETEWVQALRDDGHNVVRVVDVEGLGVSATDPDVLAGATQEIEYS</sequence>
<dbReference type="AlphaFoldDB" id="A0A7J9SHZ2"/>
<gene>
    <name evidence="2" type="ORF">H5V44_05510</name>
</gene>
<proteinExistence type="predicted"/>
<evidence type="ECO:0000259" key="1">
    <source>
        <dbReference type="Pfam" id="PF18480"/>
    </source>
</evidence>
<dbReference type="InterPro" id="IPR041049">
    <property type="entry name" value="DUF5615"/>
</dbReference>
<protein>
    <submittedName>
        <fullName evidence="2">DUF5615 family PIN-like protein</fullName>
    </submittedName>
</protein>
<dbReference type="Proteomes" id="UP000546257">
    <property type="component" value="Unassembled WGS sequence"/>
</dbReference>
<reference evidence="2 3" key="1">
    <citation type="submission" date="2020-08" db="EMBL/GenBank/DDBJ databases">
        <authorList>
            <person name="Seo M.-J."/>
        </authorList>
    </citation>
    <scope>NUCLEOTIDE SEQUENCE [LARGE SCALE GENOMIC DNA]</scope>
    <source>
        <strain evidence="2 3">MBLA0160</strain>
    </source>
</reference>